<name>A0A7D4UH31_9SPHI</name>
<dbReference type="PANTHER" id="PTHR30383">
    <property type="entry name" value="THIOESTERASE 1/PROTEASE 1/LYSOPHOSPHOLIPASE L1"/>
    <property type="match status" value="1"/>
</dbReference>
<gene>
    <name evidence="3" type="ORF">HQ865_23680</name>
</gene>
<keyword evidence="1" id="KW-0732">Signal</keyword>
<dbReference type="Gene3D" id="3.40.50.1110">
    <property type="entry name" value="SGNH hydrolase"/>
    <property type="match status" value="1"/>
</dbReference>
<evidence type="ECO:0000259" key="2">
    <source>
        <dbReference type="Pfam" id="PF13472"/>
    </source>
</evidence>
<organism evidence="3 4">
    <name type="scientific">Mucilaginibacter mali</name>
    <dbReference type="NCBI Taxonomy" id="2740462"/>
    <lineage>
        <taxon>Bacteria</taxon>
        <taxon>Pseudomonadati</taxon>
        <taxon>Bacteroidota</taxon>
        <taxon>Sphingobacteriia</taxon>
        <taxon>Sphingobacteriales</taxon>
        <taxon>Sphingobacteriaceae</taxon>
        <taxon>Mucilaginibacter</taxon>
    </lineage>
</organism>
<protein>
    <submittedName>
        <fullName evidence="3">SGNH/GDSL hydrolase family protein</fullName>
    </submittedName>
</protein>
<accession>A0A7D4UH31</accession>
<dbReference type="EMBL" id="CP054139">
    <property type="protein sequence ID" value="QKJ32636.1"/>
    <property type="molecule type" value="Genomic_DNA"/>
</dbReference>
<sequence>MKFLTIIFILFMTTASVAGAQNRVTIVNAGYNGNNTVELLARIDKDVVAKKPQLVVMMIGTNDMLNLRNILTVQEYKKHYQELIDIIKKHSKLMLMTTPPINVEYLKQRVDQSHYAPDGPQARVDSANAVVRELAAKNKCHLIDLNRILLACGGSTEDKESLFQNVPNFNINDGVHPTANGYKVIGTAVYQAIVNTYPDVSSIVCFGDSITFGYKMHGEGTIKGDSYPAVLNRMFNQ</sequence>
<dbReference type="Proteomes" id="UP000505355">
    <property type="component" value="Chromosome"/>
</dbReference>
<dbReference type="Pfam" id="PF13472">
    <property type="entry name" value="Lipase_GDSL_2"/>
    <property type="match status" value="1"/>
</dbReference>
<evidence type="ECO:0000313" key="3">
    <source>
        <dbReference type="EMBL" id="QKJ32636.1"/>
    </source>
</evidence>
<evidence type="ECO:0000256" key="1">
    <source>
        <dbReference type="SAM" id="SignalP"/>
    </source>
</evidence>
<dbReference type="InterPro" id="IPR051532">
    <property type="entry name" value="Ester_Hydrolysis_Enzymes"/>
</dbReference>
<evidence type="ECO:0000313" key="4">
    <source>
        <dbReference type="Proteomes" id="UP000505355"/>
    </source>
</evidence>
<reference evidence="3 4" key="1">
    <citation type="submission" date="2020-05" db="EMBL/GenBank/DDBJ databases">
        <title>Mucilaginibacter mali sp. nov.</title>
        <authorList>
            <person name="Kim H.S."/>
            <person name="Lee K.C."/>
            <person name="Suh M.K."/>
            <person name="Kim J.-S."/>
            <person name="Han K.-I."/>
            <person name="Eom M.K."/>
            <person name="Shin Y.K."/>
            <person name="Lee J.-S."/>
        </authorList>
    </citation>
    <scope>NUCLEOTIDE SEQUENCE [LARGE SCALE GENOMIC DNA]</scope>
    <source>
        <strain evidence="3 4">G2-14</strain>
    </source>
</reference>
<feature type="signal peptide" evidence="1">
    <location>
        <begin position="1"/>
        <end position="20"/>
    </location>
</feature>
<dbReference type="SUPFAM" id="SSF52266">
    <property type="entry name" value="SGNH hydrolase"/>
    <property type="match status" value="1"/>
</dbReference>
<dbReference type="InterPro" id="IPR036514">
    <property type="entry name" value="SGNH_hydro_sf"/>
</dbReference>
<dbReference type="GO" id="GO:0016788">
    <property type="term" value="F:hydrolase activity, acting on ester bonds"/>
    <property type="evidence" value="ECO:0007669"/>
    <property type="project" value="UniProtKB-ARBA"/>
</dbReference>
<proteinExistence type="predicted"/>
<dbReference type="InterPro" id="IPR013830">
    <property type="entry name" value="SGNH_hydro"/>
</dbReference>
<dbReference type="RefSeq" id="WP_173417285.1">
    <property type="nucleotide sequence ID" value="NZ_CP054139.1"/>
</dbReference>
<feature type="chain" id="PRO_5028848856" evidence="1">
    <location>
        <begin position="21"/>
        <end position="237"/>
    </location>
</feature>
<feature type="domain" description="SGNH hydrolase-type esterase" evidence="2">
    <location>
        <begin position="17"/>
        <end position="184"/>
    </location>
</feature>
<keyword evidence="4" id="KW-1185">Reference proteome</keyword>
<dbReference type="AlphaFoldDB" id="A0A7D4UH31"/>
<dbReference type="KEGG" id="mmab:HQ865_23680"/>
<keyword evidence="3" id="KW-0378">Hydrolase</keyword>